<keyword evidence="2" id="KW-1185">Reference proteome</keyword>
<gene>
    <name evidence="1" type="ORF">EYF80_057808</name>
</gene>
<reference evidence="1 2" key="1">
    <citation type="submission" date="2019-03" db="EMBL/GenBank/DDBJ databases">
        <title>First draft genome of Liparis tanakae, snailfish: a comprehensive survey of snailfish specific genes.</title>
        <authorList>
            <person name="Kim W."/>
            <person name="Song I."/>
            <person name="Jeong J.-H."/>
            <person name="Kim D."/>
            <person name="Kim S."/>
            <person name="Ryu S."/>
            <person name="Song J.Y."/>
            <person name="Lee S.K."/>
        </authorList>
    </citation>
    <scope>NUCLEOTIDE SEQUENCE [LARGE SCALE GENOMIC DNA]</scope>
    <source>
        <tissue evidence="1">Muscle</tissue>
    </source>
</reference>
<name>A0A4Z2ET04_9TELE</name>
<dbReference type="AlphaFoldDB" id="A0A4Z2ET04"/>
<comment type="caution">
    <text evidence="1">The sequence shown here is derived from an EMBL/GenBank/DDBJ whole genome shotgun (WGS) entry which is preliminary data.</text>
</comment>
<evidence type="ECO:0000313" key="1">
    <source>
        <dbReference type="EMBL" id="TNN32036.1"/>
    </source>
</evidence>
<protein>
    <submittedName>
        <fullName evidence="1">Uncharacterized protein</fullName>
    </submittedName>
</protein>
<dbReference type="Proteomes" id="UP000314294">
    <property type="component" value="Unassembled WGS sequence"/>
</dbReference>
<organism evidence="1 2">
    <name type="scientific">Liparis tanakae</name>
    <name type="common">Tanaka's snailfish</name>
    <dbReference type="NCBI Taxonomy" id="230148"/>
    <lineage>
        <taxon>Eukaryota</taxon>
        <taxon>Metazoa</taxon>
        <taxon>Chordata</taxon>
        <taxon>Craniata</taxon>
        <taxon>Vertebrata</taxon>
        <taxon>Euteleostomi</taxon>
        <taxon>Actinopterygii</taxon>
        <taxon>Neopterygii</taxon>
        <taxon>Teleostei</taxon>
        <taxon>Neoteleostei</taxon>
        <taxon>Acanthomorphata</taxon>
        <taxon>Eupercaria</taxon>
        <taxon>Perciformes</taxon>
        <taxon>Cottioidei</taxon>
        <taxon>Cottales</taxon>
        <taxon>Liparidae</taxon>
        <taxon>Liparis</taxon>
    </lineage>
</organism>
<proteinExistence type="predicted"/>
<evidence type="ECO:0000313" key="2">
    <source>
        <dbReference type="Proteomes" id="UP000314294"/>
    </source>
</evidence>
<accession>A0A4Z2ET04</accession>
<sequence length="80" mass="8800">MKRKGRKKVLWSSDEIRKLSAIDLEVGRQQSVNIAQVLRSGKTGGQTMMSKISLTKDDCSEEAITSAALGLMDEIGMFPK</sequence>
<dbReference type="EMBL" id="SRLO01002971">
    <property type="protein sequence ID" value="TNN32036.1"/>
    <property type="molecule type" value="Genomic_DNA"/>
</dbReference>